<feature type="region of interest" description="Disordered" evidence="1">
    <location>
        <begin position="109"/>
        <end position="129"/>
    </location>
</feature>
<dbReference type="EMBL" id="CP001510">
    <property type="protein sequence ID" value="ACS41702.1"/>
    <property type="molecule type" value="Genomic_DNA"/>
</dbReference>
<evidence type="ECO:0000313" key="3">
    <source>
        <dbReference type="Proteomes" id="UP000009081"/>
    </source>
</evidence>
<proteinExistence type="predicted"/>
<reference evidence="2 3" key="1">
    <citation type="journal article" date="2009" name="PLoS ONE">
        <title>Methylobacterium genome sequences: a reference blueprint to investigate microbial metabolism of C1 compounds from natural and industrial sources.</title>
        <authorList>
            <person name="Vuilleumier S."/>
            <person name="Chistoserdova L."/>
            <person name="Lee M.-C."/>
            <person name="Bringel F."/>
            <person name="Lajus A."/>
            <person name="Zhou Y."/>
            <person name="Gourion B."/>
            <person name="Barbe V."/>
            <person name="Chang J."/>
            <person name="Cruveiller S."/>
            <person name="Dossat C."/>
            <person name="Gillett W."/>
            <person name="Gruffaz C."/>
            <person name="Haugen E."/>
            <person name="Hourcade E."/>
            <person name="Levy R."/>
            <person name="Mangenot S."/>
            <person name="Muller E."/>
            <person name="Nadalig T."/>
            <person name="Pagni M."/>
            <person name="Penny C."/>
            <person name="Peyraud R."/>
            <person name="Robinson D.G."/>
            <person name="Roche D."/>
            <person name="Rouy Z."/>
            <person name="Saenampechek C."/>
            <person name="Salvignol G."/>
            <person name="Vallenet D."/>
            <person name="Wu Z."/>
            <person name="Marx C.J."/>
            <person name="Vorholt J.A."/>
            <person name="Olson M.V."/>
            <person name="Kaul R."/>
            <person name="Weissenbach J."/>
            <person name="Medigue C."/>
            <person name="Lidstrom M.E."/>
        </authorList>
    </citation>
    <scope>NUCLEOTIDE SEQUENCE [LARGE SCALE GENOMIC DNA]</scope>
    <source>
        <strain evidence="3">ATCC 14718 / DSM 1338 / JCM 2805 / NCIMB 9133 / AM1</strain>
    </source>
</reference>
<sequence length="141" mass="14079">MLDQLVVTDGDAGDLVSNFWINVTAGTKIAAPSAASIAPQSPLPEGAATAARQDTGNTALSGIGTGLGAPAATATTSDGGAHSLIAVAKRALSNWTTLLARIRALGPGGQGRFGSGHPGERPGQPIGEPHFRLGRVCRCGE</sequence>
<dbReference type="HOGENOM" id="CLU_1823092_0_0_5"/>
<dbReference type="Proteomes" id="UP000009081">
    <property type="component" value="Chromosome"/>
</dbReference>
<dbReference type="STRING" id="272630.MexAM1_META1p4028"/>
<name>C5B1A1_METEA</name>
<dbReference type="AlphaFoldDB" id="C5B1A1"/>
<gene>
    <name evidence="2" type="ordered locus">MexAM1_META1p4028</name>
</gene>
<protein>
    <submittedName>
        <fullName evidence="2">Uncharacterized protein</fullName>
    </submittedName>
</protein>
<dbReference type="KEGG" id="mea:Mex_1p4028"/>
<evidence type="ECO:0000256" key="1">
    <source>
        <dbReference type="SAM" id="MobiDB-lite"/>
    </source>
</evidence>
<evidence type="ECO:0000313" key="2">
    <source>
        <dbReference type="EMBL" id="ACS41702.1"/>
    </source>
</evidence>
<keyword evidence="3" id="KW-1185">Reference proteome</keyword>
<organism evidence="2 3">
    <name type="scientific">Methylorubrum extorquens (strain ATCC 14718 / DSM 1338 / JCM 2805 / NCIMB 9133 / AM1)</name>
    <name type="common">Methylobacterium extorquens</name>
    <dbReference type="NCBI Taxonomy" id="272630"/>
    <lineage>
        <taxon>Bacteria</taxon>
        <taxon>Pseudomonadati</taxon>
        <taxon>Pseudomonadota</taxon>
        <taxon>Alphaproteobacteria</taxon>
        <taxon>Hyphomicrobiales</taxon>
        <taxon>Methylobacteriaceae</taxon>
        <taxon>Methylorubrum</taxon>
    </lineage>
</organism>
<accession>C5B1A1</accession>